<name>A0A644UDW1_9ZZZZ</name>
<dbReference type="AlphaFoldDB" id="A0A644UDW1"/>
<reference evidence="1" key="1">
    <citation type="submission" date="2019-08" db="EMBL/GenBank/DDBJ databases">
        <authorList>
            <person name="Kucharzyk K."/>
            <person name="Murdoch R.W."/>
            <person name="Higgins S."/>
            <person name="Loffler F."/>
        </authorList>
    </citation>
    <scope>NUCLEOTIDE SEQUENCE</scope>
</reference>
<evidence type="ECO:0000313" key="1">
    <source>
        <dbReference type="EMBL" id="MPL77127.1"/>
    </source>
</evidence>
<protein>
    <submittedName>
        <fullName evidence="1">Uncharacterized protein</fullName>
    </submittedName>
</protein>
<dbReference type="EMBL" id="VSSQ01000103">
    <property type="protein sequence ID" value="MPL77127.1"/>
    <property type="molecule type" value="Genomic_DNA"/>
</dbReference>
<sequence length="75" mass="7966">MPISSGLQDVVDTITLSNLSNLTAPIPTLVIPAGLADLYISTIKNNVRNDIGLAPDIQELVKTLIVNDNVLIITV</sequence>
<gene>
    <name evidence="1" type="ORF">SDC9_22978</name>
</gene>
<accession>A0A644UDW1</accession>
<comment type="caution">
    <text evidence="1">The sequence shown here is derived from an EMBL/GenBank/DDBJ whole genome shotgun (WGS) entry which is preliminary data.</text>
</comment>
<organism evidence="1">
    <name type="scientific">bioreactor metagenome</name>
    <dbReference type="NCBI Taxonomy" id="1076179"/>
    <lineage>
        <taxon>unclassified sequences</taxon>
        <taxon>metagenomes</taxon>
        <taxon>ecological metagenomes</taxon>
    </lineage>
</organism>
<proteinExistence type="predicted"/>